<dbReference type="STRING" id="249408.BOO71_0003547"/>
<keyword evidence="3" id="KW-1185">Reference proteome</keyword>
<dbReference type="AlphaFoldDB" id="A0A1U7P1W4"/>
<dbReference type="RefSeq" id="WP_075831071.1">
    <property type="nucleotide sequence ID" value="NZ_MSTI01000040.1"/>
</dbReference>
<reference evidence="2 3" key="1">
    <citation type="submission" date="2017-01" db="EMBL/GenBank/DDBJ databases">
        <title>Genome Analysis of Deinococcus marmoris KOPRI26562.</title>
        <authorList>
            <person name="Kim J.H."/>
            <person name="Oh H.-M."/>
        </authorList>
    </citation>
    <scope>NUCLEOTIDE SEQUENCE [LARGE SCALE GENOMIC DNA]</scope>
    <source>
        <strain evidence="2 3">KOPRI26562</strain>
    </source>
</reference>
<accession>A0A1U7P1W4</accession>
<evidence type="ECO:0000313" key="2">
    <source>
        <dbReference type="EMBL" id="OLV19157.1"/>
    </source>
</evidence>
<dbReference type="InterPro" id="IPR041289">
    <property type="entry name" value="Bact_RF_family3"/>
</dbReference>
<evidence type="ECO:0000256" key="1">
    <source>
        <dbReference type="SAM" id="MobiDB-lite"/>
    </source>
</evidence>
<dbReference type="OrthoDB" id="4393931at2"/>
<evidence type="ECO:0000313" key="3">
    <source>
        <dbReference type="Proteomes" id="UP000186607"/>
    </source>
</evidence>
<dbReference type="EMBL" id="MSTI01000040">
    <property type="protein sequence ID" value="OLV19157.1"/>
    <property type="molecule type" value="Genomic_DNA"/>
</dbReference>
<gene>
    <name evidence="2" type="ORF">BOO71_0003547</name>
</gene>
<proteinExistence type="predicted"/>
<feature type="region of interest" description="Disordered" evidence="1">
    <location>
        <begin position="153"/>
        <end position="173"/>
    </location>
</feature>
<protein>
    <submittedName>
        <fullName evidence="2">Uncharacterized protein</fullName>
    </submittedName>
</protein>
<sequence length="364" mass="40526">MFNLNTIKHLQTLTSRPSVTITLPTHRTAPDNQKDHIRLKNLITEATRRLEAEFGKRETAELTAQLHRLADGVDHDHNQNGLVLLVSKDYHNAFKVPYRLPERVAIDDNFLTRDIVFAMNRSPLYWVLMLAEKPTRLYLGQREELTEVREHGFPQEYSGPGAGSAVSSGIGANPSQEKDRALEAFMREVDASLLAAVQEGPFPVLLVGLPQNLSAFREVTKHADFIMRELPGGHDSLNAHELGELVWPEARAALRERRREIFEQLETARGQGRTVSDLGEAWQASIDGRVEVMVVEESMSYPARVSADGRSITPLTTGKEEGADAYADAVDEMMEAVMQHGGRAVFVEDGELAATGGMVMLTRY</sequence>
<dbReference type="Proteomes" id="UP000186607">
    <property type="component" value="Unassembled WGS sequence"/>
</dbReference>
<name>A0A1U7P1W4_9DEIO</name>
<comment type="caution">
    <text evidence="2">The sequence shown here is derived from an EMBL/GenBank/DDBJ whole genome shotgun (WGS) entry which is preliminary data.</text>
</comment>
<feature type="compositionally biased region" description="Low complexity" evidence="1">
    <location>
        <begin position="163"/>
        <end position="172"/>
    </location>
</feature>
<organism evidence="2 3">
    <name type="scientific">Deinococcus marmoris</name>
    <dbReference type="NCBI Taxonomy" id="249408"/>
    <lineage>
        <taxon>Bacteria</taxon>
        <taxon>Thermotogati</taxon>
        <taxon>Deinococcota</taxon>
        <taxon>Deinococci</taxon>
        <taxon>Deinococcales</taxon>
        <taxon>Deinococcaceae</taxon>
        <taxon>Deinococcus</taxon>
    </lineage>
</organism>
<dbReference type="Pfam" id="PF18845">
    <property type="entry name" value="baeRF_family3"/>
    <property type="match status" value="1"/>
</dbReference>